<accession>A0A3G6J6F6</accession>
<evidence type="ECO:0000313" key="2">
    <source>
        <dbReference type="Proteomes" id="UP000269019"/>
    </source>
</evidence>
<evidence type="ECO:0000313" key="1">
    <source>
        <dbReference type="EMBL" id="AZA13685.1"/>
    </source>
</evidence>
<evidence type="ECO:0008006" key="3">
    <source>
        <dbReference type="Google" id="ProtNLM"/>
    </source>
</evidence>
<proteinExistence type="predicted"/>
<protein>
    <recommendedName>
        <fullName evidence="3">CBS domain-containing protein</fullName>
    </recommendedName>
</protein>
<dbReference type="Proteomes" id="UP000269019">
    <property type="component" value="Chromosome"/>
</dbReference>
<dbReference type="EMBL" id="CP033896">
    <property type="protein sequence ID" value="AZA13685.1"/>
    <property type="molecule type" value="Genomic_DNA"/>
</dbReference>
<name>A0A3G6J6F6_9CORY</name>
<reference evidence="1 2" key="1">
    <citation type="submission" date="2018-11" db="EMBL/GenBank/DDBJ databases">
        <authorList>
            <person name="Kleinhagauer T."/>
            <person name="Glaeser S.P."/>
            <person name="Spergser J."/>
            <person name="Ruckert C."/>
            <person name="Kaempfer P."/>
            <person name="Busse H.-J."/>
        </authorList>
    </citation>
    <scope>NUCLEOTIDE SEQUENCE [LARGE SCALE GENOMIC DNA]</scope>
    <source>
        <strain evidence="1 2">200CH</strain>
    </source>
</reference>
<dbReference type="InterPro" id="IPR046342">
    <property type="entry name" value="CBS_dom_sf"/>
</dbReference>
<dbReference type="AlphaFoldDB" id="A0A3G6J6F6"/>
<dbReference type="KEGG" id="ccho:CCHOA_06430"/>
<keyword evidence="2" id="KW-1185">Reference proteome</keyword>
<sequence length="258" mass="29731">MSTVERVNDDETKLSLTYVKRFMAAFNQLERYFRDILDAPDHWGFTELVRRARQKKWLTESMAEELTIFAKLRNAIVHGQYFDGEPIAEPHAAVVEQIERYAEAMNFDRTALALLPRQDTVNLSPETTVKELLTKIHTTGYTRFPIYQGRQFLWLLSANAMTKFLAVHHDDHRYEHLTVADIKQFCSNSDRAELVPRTITGPEVKERFTSIDETGHAPTALIVTETGASNQRPLRIIVPSDVPIIMQKIQAEELKLYL</sequence>
<dbReference type="Gene3D" id="3.10.580.10">
    <property type="entry name" value="CBS-domain"/>
    <property type="match status" value="1"/>
</dbReference>
<organism evidence="1 2">
    <name type="scientific">Corynebacterium choanae</name>
    <dbReference type="NCBI Taxonomy" id="1862358"/>
    <lineage>
        <taxon>Bacteria</taxon>
        <taxon>Bacillati</taxon>
        <taxon>Actinomycetota</taxon>
        <taxon>Actinomycetes</taxon>
        <taxon>Mycobacteriales</taxon>
        <taxon>Corynebacteriaceae</taxon>
        <taxon>Corynebacterium</taxon>
    </lineage>
</organism>
<gene>
    <name evidence="1" type="ORF">CCHOA_06430</name>
</gene>